<comment type="caution">
    <text evidence="13">The sequence shown here is derived from an EMBL/GenBank/DDBJ whole genome shotgun (WGS) entry which is preliminary data.</text>
</comment>
<dbReference type="InterPro" id="IPR023213">
    <property type="entry name" value="CAT-like_dom_sf"/>
</dbReference>
<evidence type="ECO:0000256" key="2">
    <source>
        <dbReference type="ARBA" id="ARBA00005189"/>
    </source>
</evidence>
<name>A0ABU6AXD7_9NOCA</name>
<evidence type="ECO:0000256" key="3">
    <source>
        <dbReference type="ARBA" id="ARBA00009587"/>
    </source>
</evidence>
<evidence type="ECO:0000259" key="12">
    <source>
        <dbReference type="Pfam" id="PF06974"/>
    </source>
</evidence>
<evidence type="ECO:0000256" key="6">
    <source>
        <dbReference type="ARBA" id="ARBA00022679"/>
    </source>
</evidence>
<evidence type="ECO:0000256" key="1">
    <source>
        <dbReference type="ARBA" id="ARBA00004771"/>
    </source>
</evidence>
<evidence type="ECO:0000313" key="14">
    <source>
        <dbReference type="Proteomes" id="UP001348098"/>
    </source>
</evidence>
<comment type="catalytic activity">
    <reaction evidence="10">
        <text>an acyl-CoA + a 1,2-diacyl-sn-glycerol = a triacyl-sn-glycerol + CoA</text>
        <dbReference type="Rhea" id="RHEA:10868"/>
        <dbReference type="ChEBI" id="CHEBI:17815"/>
        <dbReference type="ChEBI" id="CHEBI:57287"/>
        <dbReference type="ChEBI" id="CHEBI:58342"/>
        <dbReference type="ChEBI" id="CHEBI:64615"/>
        <dbReference type="EC" id="2.3.1.20"/>
    </reaction>
</comment>
<dbReference type="PANTHER" id="PTHR31650:SF1">
    <property type="entry name" value="WAX ESTER SYNTHASE_DIACYLGLYCEROL ACYLTRANSFERASE 4-RELATED"/>
    <property type="match status" value="1"/>
</dbReference>
<dbReference type="InterPro" id="IPR009721">
    <property type="entry name" value="O-acyltransferase_WSD1_C"/>
</dbReference>
<reference evidence="13 14" key="1">
    <citation type="submission" date="2023-12" db="EMBL/GenBank/DDBJ databases">
        <title>novel species in genus Nocarida.</title>
        <authorList>
            <person name="Li Z."/>
        </authorList>
    </citation>
    <scope>NUCLEOTIDE SEQUENCE [LARGE SCALE GENOMIC DNA]</scope>
    <source>
        <strain evidence="13 14">CDC186</strain>
    </source>
</reference>
<dbReference type="EMBL" id="JAYKYQ010000007">
    <property type="protein sequence ID" value="MEB3511943.1"/>
    <property type="molecule type" value="Genomic_DNA"/>
</dbReference>
<keyword evidence="14" id="KW-1185">Reference proteome</keyword>
<dbReference type="PANTHER" id="PTHR31650">
    <property type="entry name" value="O-ACYLTRANSFERASE (WSD1-LIKE) FAMILY PROTEIN"/>
    <property type="match status" value="1"/>
</dbReference>
<keyword evidence="9" id="KW-0012">Acyltransferase</keyword>
<dbReference type="EC" id="2.3.1.20" evidence="4"/>
<dbReference type="Gene3D" id="3.30.559.10">
    <property type="entry name" value="Chloramphenicol acetyltransferase-like domain"/>
    <property type="match status" value="1"/>
</dbReference>
<gene>
    <name evidence="13" type="ORF">U3653_18085</name>
</gene>
<sequence length="468" mass="50138">MSQSDLFSWNMERDPVLRSTIVSVLVLDTEPNQDRLLRTIDLGTRIVPRLRHLLVAAPLGLAPPRWALDLDFDLSWHVRRSVLPEPADMSAVLEFARTEAMTGFDQARPLWRATVLCGLDGTRCALVLTVHHSLTDGIGGIQIATALLDFDRMGTDHGHPPEPKADYPNTLRDIMAWNFAVGSELVVSGVRSTPPTVRRVLRDPVRAVRDGAALAGSLVRLARPITTTLSPVMTRRGLGRRVSVLDVPLEGLRGAARAAGCTLNDAFLTAVIIGLRTYHARHGATLDQLRVTMPISLRTPGEPLGGNRITLARFALPAGIAATADLMRAVDSAVSGWRREPAIPLSGVVAATLNRLPARVLTEMLKHVDFVASNVPGSPVPLYIAGARIDRMYSFGPTIGTAVNVTLTSHAGTCNIGVNADTAAVPDTETLTECLAEGFATVLRLGSEHASEAAGVARSSYTPRTTGV</sequence>
<keyword evidence="6" id="KW-0808">Transferase</keyword>
<evidence type="ECO:0000313" key="13">
    <source>
        <dbReference type="EMBL" id="MEB3511943.1"/>
    </source>
</evidence>
<evidence type="ECO:0000256" key="8">
    <source>
        <dbReference type="ARBA" id="ARBA00023098"/>
    </source>
</evidence>
<keyword evidence="5" id="KW-0444">Lipid biosynthesis</keyword>
<feature type="domain" description="O-acyltransferase WSD1-like N-terminal" evidence="11">
    <location>
        <begin position="1"/>
        <end position="266"/>
    </location>
</feature>
<evidence type="ECO:0000256" key="4">
    <source>
        <dbReference type="ARBA" id="ARBA00013244"/>
    </source>
</evidence>
<keyword evidence="8" id="KW-0443">Lipid metabolism</keyword>
<protein>
    <recommendedName>
        <fullName evidence="4">diacylglycerol O-acyltransferase</fullName>
        <ecNumber evidence="4">2.3.1.20</ecNumber>
    </recommendedName>
</protein>
<evidence type="ECO:0000256" key="10">
    <source>
        <dbReference type="ARBA" id="ARBA00048109"/>
    </source>
</evidence>
<feature type="domain" description="O-acyltransferase WSD1 C-terminal" evidence="12">
    <location>
        <begin position="306"/>
        <end position="440"/>
    </location>
</feature>
<dbReference type="Pfam" id="PF06974">
    <property type="entry name" value="WS_DGAT_C"/>
    <property type="match status" value="1"/>
</dbReference>
<proteinExistence type="inferred from homology"/>
<dbReference type="Proteomes" id="UP001348098">
    <property type="component" value="Unassembled WGS sequence"/>
</dbReference>
<comment type="pathway">
    <text evidence="1">Glycerolipid metabolism; triacylglycerol biosynthesis.</text>
</comment>
<dbReference type="Gene3D" id="3.30.559.30">
    <property type="entry name" value="Nonribosomal peptide synthetase, condensation domain"/>
    <property type="match status" value="1"/>
</dbReference>
<accession>A0ABU6AXD7</accession>
<dbReference type="SUPFAM" id="SSF52777">
    <property type="entry name" value="CoA-dependent acyltransferases"/>
    <property type="match status" value="2"/>
</dbReference>
<organism evidence="13 14">
    <name type="scientific">Nocardia implantans</name>
    <dbReference type="NCBI Taxonomy" id="3108168"/>
    <lineage>
        <taxon>Bacteria</taxon>
        <taxon>Bacillati</taxon>
        <taxon>Actinomycetota</taxon>
        <taxon>Actinomycetes</taxon>
        <taxon>Mycobacteriales</taxon>
        <taxon>Nocardiaceae</taxon>
        <taxon>Nocardia</taxon>
    </lineage>
</organism>
<evidence type="ECO:0000259" key="11">
    <source>
        <dbReference type="Pfam" id="PF03007"/>
    </source>
</evidence>
<comment type="similarity">
    <text evidence="3">Belongs to the long-chain O-acyltransferase family.</text>
</comment>
<dbReference type="InterPro" id="IPR004255">
    <property type="entry name" value="O-acyltransferase_WSD1_N"/>
</dbReference>
<dbReference type="InterPro" id="IPR045034">
    <property type="entry name" value="O-acyltransferase_WSD1-like"/>
</dbReference>
<keyword evidence="7" id="KW-0319">Glycerol metabolism</keyword>
<evidence type="ECO:0000256" key="7">
    <source>
        <dbReference type="ARBA" id="ARBA00022798"/>
    </source>
</evidence>
<dbReference type="Pfam" id="PF03007">
    <property type="entry name" value="WS_DGAT_cat"/>
    <property type="match status" value="1"/>
</dbReference>
<evidence type="ECO:0000256" key="9">
    <source>
        <dbReference type="ARBA" id="ARBA00023315"/>
    </source>
</evidence>
<comment type="pathway">
    <text evidence="2">Lipid metabolism.</text>
</comment>
<evidence type="ECO:0000256" key="5">
    <source>
        <dbReference type="ARBA" id="ARBA00022516"/>
    </source>
</evidence>